<accession>A0ABN9H9T9</accession>
<sequence length="103" mass="12033">MTAGCPVRMSEKHLRFVIGLGSVMCPRYLLTIYKKHCFLRMRTWHPAVKPSAHTTEAGKTARRWIEEQVRSRCRAERPARYSDTAAVEIPDRLLHIRSIRRTD</sequence>
<organism evidence="1 2">
    <name type="scientific">Staurois parvus</name>
    <dbReference type="NCBI Taxonomy" id="386267"/>
    <lineage>
        <taxon>Eukaryota</taxon>
        <taxon>Metazoa</taxon>
        <taxon>Chordata</taxon>
        <taxon>Craniata</taxon>
        <taxon>Vertebrata</taxon>
        <taxon>Euteleostomi</taxon>
        <taxon>Amphibia</taxon>
        <taxon>Batrachia</taxon>
        <taxon>Anura</taxon>
        <taxon>Neobatrachia</taxon>
        <taxon>Ranoidea</taxon>
        <taxon>Ranidae</taxon>
        <taxon>Staurois</taxon>
    </lineage>
</organism>
<proteinExistence type="predicted"/>
<dbReference type="Proteomes" id="UP001162483">
    <property type="component" value="Unassembled WGS sequence"/>
</dbReference>
<evidence type="ECO:0008006" key="3">
    <source>
        <dbReference type="Google" id="ProtNLM"/>
    </source>
</evidence>
<keyword evidence="2" id="KW-1185">Reference proteome</keyword>
<dbReference type="EMBL" id="CATNWA010020476">
    <property type="protein sequence ID" value="CAI9618553.1"/>
    <property type="molecule type" value="Genomic_DNA"/>
</dbReference>
<evidence type="ECO:0000313" key="2">
    <source>
        <dbReference type="Proteomes" id="UP001162483"/>
    </source>
</evidence>
<name>A0ABN9H9T9_9NEOB</name>
<evidence type="ECO:0000313" key="1">
    <source>
        <dbReference type="EMBL" id="CAI9618553.1"/>
    </source>
</evidence>
<reference evidence="1" key="1">
    <citation type="submission" date="2023-05" db="EMBL/GenBank/DDBJ databases">
        <authorList>
            <person name="Stuckert A."/>
        </authorList>
    </citation>
    <scope>NUCLEOTIDE SEQUENCE</scope>
</reference>
<gene>
    <name evidence="1" type="ORF">SPARVUS_LOCUS15695123</name>
</gene>
<feature type="non-terminal residue" evidence="1">
    <location>
        <position position="103"/>
    </location>
</feature>
<protein>
    <recommendedName>
        <fullName evidence="3">Transposase</fullName>
    </recommendedName>
</protein>
<comment type="caution">
    <text evidence="1">The sequence shown here is derived from an EMBL/GenBank/DDBJ whole genome shotgun (WGS) entry which is preliminary data.</text>
</comment>